<protein>
    <submittedName>
        <fullName evidence="1">Uncharacterized protein</fullName>
    </submittedName>
</protein>
<name>A0A0L8FVL1_OCTBM</name>
<reference evidence="1" key="1">
    <citation type="submission" date="2015-07" db="EMBL/GenBank/DDBJ databases">
        <title>MeaNS - Measles Nucleotide Surveillance Program.</title>
        <authorList>
            <person name="Tran T."/>
            <person name="Druce J."/>
        </authorList>
    </citation>
    <scope>NUCLEOTIDE SEQUENCE</scope>
    <source>
        <strain evidence="1">UCB-OBI-ISO-001</strain>
        <tissue evidence="1">Gonad</tissue>
    </source>
</reference>
<sequence>MFMPHFKFLNFSHSLHTTTSPVIATAISTSRRHLDIFQGICRVFQNSNNFYI</sequence>
<proteinExistence type="predicted"/>
<dbReference type="EMBL" id="KQ426259">
    <property type="protein sequence ID" value="KOF68470.1"/>
    <property type="molecule type" value="Genomic_DNA"/>
</dbReference>
<dbReference type="AlphaFoldDB" id="A0A0L8FVL1"/>
<gene>
    <name evidence="1" type="ORF">OCBIM_22007240mg</name>
</gene>
<accession>A0A0L8FVL1</accession>
<organism evidence="1">
    <name type="scientific">Octopus bimaculoides</name>
    <name type="common">California two-spotted octopus</name>
    <dbReference type="NCBI Taxonomy" id="37653"/>
    <lineage>
        <taxon>Eukaryota</taxon>
        <taxon>Metazoa</taxon>
        <taxon>Spiralia</taxon>
        <taxon>Lophotrochozoa</taxon>
        <taxon>Mollusca</taxon>
        <taxon>Cephalopoda</taxon>
        <taxon>Coleoidea</taxon>
        <taxon>Octopodiformes</taxon>
        <taxon>Octopoda</taxon>
        <taxon>Incirrata</taxon>
        <taxon>Octopodidae</taxon>
        <taxon>Octopus</taxon>
    </lineage>
</organism>
<evidence type="ECO:0000313" key="1">
    <source>
        <dbReference type="EMBL" id="KOF68470.1"/>
    </source>
</evidence>